<protein>
    <recommendedName>
        <fullName evidence="3">PDZ domain-containing protein</fullName>
    </recommendedName>
</protein>
<reference evidence="4 5" key="1">
    <citation type="journal article" date="2016" name="Nat. Commun.">
        <title>Thousands of microbial genomes shed light on interconnected biogeochemical processes in an aquifer system.</title>
        <authorList>
            <person name="Anantharaman K."/>
            <person name="Brown C.T."/>
            <person name="Hug L.A."/>
            <person name="Sharon I."/>
            <person name="Castelle C.J."/>
            <person name="Probst A.J."/>
            <person name="Thomas B.C."/>
            <person name="Singh A."/>
            <person name="Wilkins M.J."/>
            <person name="Karaoz U."/>
            <person name="Brodie E.L."/>
            <person name="Williams K.H."/>
            <person name="Hubbard S.S."/>
            <person name="Banfield J.F."/>
        </authorList>
    </citation>
    <scope>NUCLEOTIDE SEQUENCE [LARGE SCALE GENOMIC DNA]</scope>
</reference>
<keyword evidence="2" id="KW-0378">Hydrolase</keyword>
<feature type="domain" description="PDZ" evidence="3">
    <location>
        <begin position="244"/>
        <end position="334"/>
    </location>
</feature>
<evidence type="ECO:0000259" key="3">
    <source>
        <dbReference type="SMART" id="SM00228"/>
    </source>
</evidence>
<dbReference type="SMART" id="SM00228">
    <property type="entry name" value="PDZ"/>
    <property type="match status" value="1"/>
</dbReference>
<evidence type="ECO:0000313" key="4">
    <source>
        <dbReference type="EMBL" id="OGN05933.1"/>
    </source>
</evidence>
<dbReference type="Pfam" id="PF13180">
    <property type="entry name" value="PDZ_2"/>
    <property type="match status" value="1"/>
</dbReference>
<dbReference type="PANTHER" id="PTHR43343">
    <property type="entry name" value="PEPTIDASE S12"/>
    <property type="match status" value="1"/>
</dbReference>
<name>A0A1F8EYJ1_9BACT</name>
<dbReference type="EMBL" id="MGJJ01000002">
    <property type="protein sequence ID" value="OGN05933.1"/>
    <property type="molecule type" value="Genomic_DNA"/>
</dbReference>
<dbReference type="SUPFAM" id="SSF50494">
    <property type="entry name" value="Trypsin-like serine proteases"/>
    <property type="match status" value="1"/>
</dbReference>
<dbReference type="GO" id="GO:0004252">
    <property type="term" value="F:serine-type endopeptidase activity"/>
    <property type="evidence" value="ECO:0007669"/>
    <property type="project" value="InterPro"/>
</dbReference>
<dbReference type="SUPFAM" id="SSF50156">
    <property type="entry name" value="PDZ domain-like"/>
    <property type="match status" value="1"/>
</dbReference>
<dbReference type="CDD" id="cd06779">
    <property type="entry name" value="cpPDZ_Deg_HtrA-like"/>
    <property type="match status" value="1"/>
</dbReference>
<proteinExistence type="predicted"/>
<comment type="caution">
    <text evidence="4">The sequence shown here is derived from an EMBL/GenBank/DDBJ whole genome shotgun (WGS) entry which is preliminary data.</text>
</comment>
<dbReference type="Pfam" id="PF13365">
    <property type="entry name" value="Trypsin_2"/>
    <property type="match status" value="1"/>
</dbReference>
<evidence type="ECO:0000313" key="5">
    <source>
        <dbReference type="Proteomes" id="UP000177419"/>
    </source>
</evidence>
<dbReference type="InterPro" id="IPR001940">
    <property type="entry name" value="Peptidase_S1C"/>
</dbReference>
<dbReference type="InterPro" id="IPR009003">
    <property type="entry name" value="Peptidase_S1_PA"/>
</dbReference>
<dbReference type="GO" id="GO:0006508">
    <property type="term" value="P:proteolysis"/>
    <property type="evidence" value="ECO:0007669"/>
    <property type="project" value="UniProtKB-KW"/>
</dbReference>
<dbReference type="PRINTS" id="PR00834">
    <property type="entry name" value="PROTEASES2C"/>
</dbReference>
<dbReference type="InterPro" id="IPR051201">
    <property type="entry name" value="Chloro_Bact_Ser_Proteases"/>
</dbReference>
<evidence type="ECO:0000256" key="2">
    <source>
        <dbReference type="ARBA" id="ARBA00022801"/>
    </source>
</evidence>
<accession>A0A1F8EYJ1</accession>
<sequence length="347" mass="37685">MNSQEYDKLTVETVKRTVPSVVSIVISKYLPKIKNIYGMPIPHQFIFGEVEEGQREKIQVGGGSGFIVHPDGLILTNKHVVFDPDAEYTVIAEDMTEYPAKVVSRDPINDIAVMKINAKNLPTILLGNSSKIELGQTVIAIGNALGIFSNTVSKGIVSGLSRSISAAMGGADGGVMEHLRGVIQTDVAINQGNSGGPLINLDGEAIGINTAIIFGAQNIGFSIPINWAKDDLEDIIKHGRIIKPFIGLQYVMLNEKLQKTYSLPTDYGALVVRDHVPGSIAIVPDSPADKAGVKENDIITELNGEKLAEKSDLRDMLQKFNVGEEIDLTVLRKGKEFKTKVKLEERK</sequence>
<dbReference type="AlphaFoldDB" id="A0A1F8EYJ1"/>
<dbReference type="Proteomes" id="UP000177419">
    <property type="component" value="Unassembled WGS sequence"/>
</dbReference>
<gene>
    <name evidence="4" type="ORF">A2746_02450</name>
</gene>
<keyword evidence="1" id="KW-0645">Protease</keyword>
<dbReference type="STRING" id="1802669.A2746_02450"/>
<dbReference type="Gene3D" id="2.30.42.10">
    <property type="match status" value="1"/>
</dbReference>
<dbReference type="PANTHER" id="PTHR43343:SF3">
    <property type="entry name" value="PROTEASE DO-LIKE 8, CHLOROPLASTIC"/>
    <property type="match status" value="1"/>
</dbReference>
<organism evidence="4 5">
    <name type="scientific">Candidatus Yanofskybacteria bacterium RIFCSPHIGHO2_01_FULL_44_22</name>
    <dbReference type="NCBI Taxonomy" id="1802669"/>
    <lineage>
        <taxon>Bacteria</taxon>
        <taxon>Candidatus Yanofskyibacteriota</taxon>
    </lineage>
</organism>
<dbReference type="InterPro" id="IPR001478">
    <property type="entry name" value="PDZ"/>
</dbReference>
<dbReference type="Gene3D" id="2.40.10.120">
    <property type="match status" value="1"/>
</dbReference>
<evidence type="ECO:0000256" key="1">
    <source>
        <dbReference type="ARBA" id="ARBA00022670"/>
    </source>
</evidence>
<dbReference type="InterPro" id="IPR036034">
    <property type="entry name" value="PDZ_sf"/>
</dbReference>